<feature type="region of interest" description="Disordered" evidence="2">
    <location>
        <begin position="1"/>
        <end position="23"/>
    </location>
</feature>
<dbReference type="CDD" id="cd00118">
    <property type="entry name" value="LysM"/>
    <property type="match status" value="1"/>
</dbReference>
<dbReference type="Proteomes" id="UP001190700">
    <property type="component" value="Unassembled WGS sequence"/>
</dbReference>
<dbReference type="Pfam" id="PF01476">
    <property type="entry name" value="LysM"/>
    <property type="match status" value="1"/>
</dbReference>
<keyword evidence="1" id="KW-0175">Coiled coil</keyword>
<proteinExistence type="predicted"/>
<feature type="compositionally biased region" description="Polar residues" evidence="2">
    <location>
        <begin position="8"/>
        <end position="23"/>
    </location>
</feature>
<organism evidence="5 6">
    <name type="scientific">Cymbomonas tetramitiformis</name>
    <dbReference type="NCBI Taxonomy" id="36881"/>
    <lineage>
        <taxon>Eukaryota</taxon>
        <taxon>Viridiplantae</taxon>
        <taxon>Chlorophyta</taxon>
        <taxon>Pyramimonadophyceae</taxon>
        <taxon>Pyramimonadales</taxon>
        <taxon>Pyramimonadaceae</taxon>
        <taxon>Cymbomonas</taxon>
    </lineage>
</organism>
<evidence type="ECO:0000313" key="5">
    <source>
        <dbReference type="EMBL" id="KAK3277494.1"/>
    </source>
</evidence>
<dbReference type="SMART" id="SM00331">
    <property type="entry name" value="PP2C_SIG"/>
    <property type="match status" value="1"/>
</dbReference>
<dbReference type="AlphaFoldDB" id="A0AAE0GG67"/>
<feature type="domain" description="LysM" evidence="4">
    <location>
        <begin position="23"/>
        <end position="69"/>
    </location>
</feature>
<dbReference type="InterPro" id="IPR039123">
    <property type="entry name" value="PPTC7"/>
</dbReference>
<dbReference type="InterPro" id="IPR001932">
    <property type="entry name" value="PPM-type_phosphatase-like_dom"/>
</dbReference>
<sequence length="827" mass="90424">EPGRPETPSKQVQTSQAPSGSSEAYTIRTGDTLYQLAARYGTSVNELIALNPEWKAWAKDFHSKSSLLPAGHVLEVPTAPVAEARLSVSQPAPVPLSIKPVTMLAAGSVLVAGMIAASALFRGAPPKRERTATSDRSDSSLDLPLSGLGRRMVRWAVNDELALYKKENTQLVGQVEKLEYDIKKARVLVDRLRVGMSEQDRELKKMRVRLEKKEIEVDELNEMALEKGRTIQVLHEKVKDATRGLQRERAMAGARQKGMEVQMEALQVEVCALEMAKEVMEAREMSLREHQKAQQEEAVLLSAGQETVQKQLRDAKQRISDLTELTDALQSTVEQAEGQESVLKAKLESVQSQNQKLISHVSTNDAEAADMKMQIDRMVTMLNELKQNESSLEQRLLESQKDLAEMETVADDWLSEMGRQLQALEAAGLLEGSLREQVSQMTKEVETLRQEQGATQAGTEEVEARLTDAERMLQEKITEAAEANAESNAARKELQAVVEQLEMQQGALLKAEEKMERMAQQLETSVAEAAEASKDTTTEAAQLDSAELAPSVTVSNNVVQMVLGASNLPHVEKMDTDAFFIAHSPSTGSYALGVADGVSGWDEEGISSADYARQLMSSMEHNFREGCAAPQELLEIAHHSTLVPGSATACVAVVGGKGGALIAANLGDSGIRVVRKGDVVYASPPQSFEFNMPYQLGHPEHMPETSEASDSDVMTLDIQSGDVLVLASDGLFDNVFDDEIASLTEGLGKNGRVNEQAINSAAQQLVEYARARAEDEVAETPWALSLKEIYEERGIKLKEVKRRGLMPPHGGKMDDITVVLGYIQETV</sequence>
<dbReference type="InterPro" id="IPR018392">
    <property type="entry name" value="LysM"/>
</dbReference>
<feature type="non-terminal residue" evidence="5">
    <location>
        <position position="1"/>
    </location>
</feature>
<feature type="domain" description="PPM-type phosphatase" evidence="3">
    <location>
        <begin position="562"/>
        <end position="823"/>
    </location>
</feature>
<feature type="coiled-coil region" evidence="1">
    <location>
        <begin position="196"/>
        <end position="223"/>
    </location>
</feature>
<reference evidence="5 6" key="1">
    <citation type="journal article" date="2015" name="Genome Biol. Evol.">
        <title>Comparative Genomics of a Bacterivorous Green Alga Reveals Evolutionary Causalities and Consequences of Phago-Mixotrophic Mode of Nutrition.</title>
        <authorList>
            <person name="Burns J.A."/>
            <person name="Paasch A."/>
            <person name="Narechania A."/>
            <person name="Kim E."/>
        </authorList>
    </citation>
    <scope>NUCLEOTIDE SEQUENCE [LARGE SCALE GENOMIC DNA]</scope>
    <source>
        <strain evidence="5 6">PLY_AMNH</strain>
    </source>
</reference>
<keyword evidence="6" id="KW-1185">Reference proteome</keyword>
<name>A0AAE0GG67_9CHLO</name>
<comment type="caution">
    <text evidence="5">The sequence shown here is derived from an EMBL/GenBank/DDBJ whole genome shotgun (WGS) entry which is preliminary data.</text>
</comment>
<accession>A0AAE0GG67</accession>
<evidence type="ECO:0000259" key="3">
    <source>
        <dbReference type="PROSITE" id="PS51746"/>
    </source>
</evidence>
<feature type="coiled-coil region" evidence="1">
    <location>
        <begin position="431"/>
        <end position="535"/>
    </location>
</feature>
<protein>
    <submittedName>
        <fullName evidence="5">Uncharacterized protein</fullName>
    </submittedName>
</protein>
<evidence type="ECO:0000259" key="4">
    <source>
        <dbReference type="PROSITE" id="PS51782"/>
    </source>
</evidence>
<dbReference type="SMART" id="SM00332">
    <property type="entry name" value="PP2Cc"/>
    <property type="match status" value="1"/>
</dbReference>
<dbReference type="EMBL" id="LGRX02006075">
    <property type="protein sequence ID" value="KAK3277494.1"/>
    <property type="molecule type" value="Genomic_DNA"/>
</dbReference>
<evidence type="ECO:0000313" key="6">
    <source>
        <dbReference type="Proteomes" id="UP001190700"/>
    </source>
</evidence>
<evidence type="ECO:0000256" key="1">
    <source>
        <dbReference type="SAM" id="Coils"/>
    </source>
</evidence>
<dbReference type="InterPro" id="IPR036457">
    <property type="entry name" value="PPM-type-like_dom_sf"/>
</dbReference>
<dbReference type="SUPFAM" id="SSF54106">
    <property type="entry name" value="LysM domain"/>
    <property type="match status" value="1"/>
</dbReference>
<dbReference type="PANTHER" id="PTHR12320:SF1">
    <property type="entry name" value="PROTEIN PHOSPHATASE PTC7 HOMOLOG"/>
    <property type="match status" value="1"/>
</dbReference>
<dbReference type="PANTHER" id="PTHR12320">
    <property type="entry name" value="PROTEIN PHOSPHATASE 2C"/>
    <property type="match status" value="1"/>
</dbReference>
<dbReference type="GO" id="GO:0004722">
    <property type="term" value="F:protein serine/threonine phosphatase activity"/>
    <property type="evidence" value="ECO:0007669"/>
    <property type="project" value="TreeGrafter"/>
</dbReference>
<dbReference type="SMART" id="SM00257">
    <property type="entry name" value="LysM"/>
    <property type="match status" value="1"/>
</dbReference>
<dbReference type="SUPFAM" id="SSF81606">
    <property type="entry name" value="PP2C-like"/>
    <property type="match status" value="1"/>
</dbReference>
<dbReference type="PROSITE" id="PS51782">
    <property type="entry name" value="LYSM"/>
    <property type="match status" value="1"/>
</dbReference>
<dbReference type="Gene3D" id="3.10.350.10">
    <property type="entry name" value="LysM domain"/>
    <property type="match status" value="1"/>
</dbReference>
<gene>
    <name evidence="5" type="ORF">CYMTET_14496</name>
</gene>
<dbReference type="PROSITE" id="PS51746">
    <property type="entry name" value="PPM_2"/>
    <property type="match status" value="1"/>
</dbReference>
<dbReference type="InterPro" id="IPR036779">
    <property type="entry name" value="LysM_dom_sf"/>
</dbReference>
<feature type="coiled-coil region" evidence="1">
    <location>
        <begin position="276"/>
        <end position="402"/>
    </location>
</feature>
<evidence type="ECO:0000256" key="2">
    <source>
        <dbReference type="SAM" id="MobiDB-lite"/>
    </source>
</evidence>
<dbReference type="Gene3D" id="3.60.40.10">
    <property type="entry name" value="PPM-type phosphatase domain"/>
    <property type="match status" value="1"/>
</dbReference>